<evidence type="ECO:0000259" key="5">
    <source>
        <dbReference type="PROSITE" id="PS50931"/>
    </source>
</evidence>
<accession>A0ABT1BRM7</accession>
<dbReference type="Pfam" id="PF03466">
    <property type="entry name" value="LysR_substrate"/>
    <property type="match status" value="1"/>
</dbReference>
<dbReference type="RefSeq" id="WP_252771753.1">
    <property type="nucleotide sequence ID" value="NZ_JAMXMC010000013.1"/>
</dbReference>
<feature type="domain" description="HTH lysR-type" evidence="5">
    <location>
        <begin position="18"/>
        <end position="73"/>
    </location>
</feature>
<dbReference type="Gene3D" id="3.40.190.290">
    <property type="match status" value="1"/>
</dbReference>
<name>A0ABT1BRM7_9BURK</name>
<dbReference type="Proteomes" id="UP001204851">
    <property type="component" value="Unassembled WGS sequence"/>
</dbReference>
<evidence type="ECO:0000256" key="4">
    <source>
        <dbReference type="ARBA" id="ARBA00023163"/>
    </source>
</evidence>
<dbReference type="PANTHER" id="PTHR30537:SF5">
    <property type="entry name" value="HTH-TYPE TRANSCRIPTIONAL ACTIVATOR TTDR-RELATED"/>
    <property type="match status" value="1"/>
</dbReference>
<evidence type="ECO:0000313" key="6">
    <source>
        <dbReference type="EMBL" id="MCO5978833.1"/>
    </source>
</evidence>
<keyword evidence="3" id="KW-0238">DNA-binding</keyword>
<evidence type="ECO:0000256" key="2">
    <source>
        <dbReference type="ARBA" id="ARBA00023015"/>
    </source>
</evidence>
<dbReference type="PROSITE" id="PS50931">
    <property type="entry name" value="HTH_LYSR"/>
    <property type="match status" value="1"/>
</dbReference>
<dbReference type="Gene3D" id="1.10.10.10">
    <property type="entry name" value="Winged helix-like DNA-binding domain superfamily/Winged helix DNA-binding domain"/>
    <property type="match status" value="1"/>
</dbReference>
<dbReference type="EMBL" id="JAMXMC010000013">
    <property type="protein sequence ID" value="MCO5978833.1"/>
    <property type="molecule type" value="Genomic_DNA"/>
</dbReference>
<reference evidence="6 7" key="1">
    <citation type="submission" date="2022-06" db="EMBL/GenBank/DDBJ databases">
        <title>Ideonella sp. NS12-5 Genome sequencing and assembly.</title>
        <authorList>
            <person name="Jung Y."/>
        </authorList>
    </citation>
    <scope>NUCLEOTIDE SEQUENCE [LARGE SCALE GENOMIC DNA]</scope>
    <source>
        <strain evidence="6 7">NS12-5</strain>
    </source>
</reference>
<evidence type="ECO:0000313" key="7">
    <source>
        <dbReference type="Proteomes" id="UP001204851"/>
    </source>
</evidence>
<sequence>MNNESLRADASRPLGSLWAHVHALTVLGEAGSYTAAARRLGLSKAAMSLRISELEAAAGVPLVRRTTRSVRLTEAGRQLADSTRPAFASIAEAFAGVHDLAGQPRGLLRLTAPVALARQQLFPRLPAFLQAYPELRLELDLSDRLVALAPEGFDLALRHTDNPPETHVAWALCPTETLLVASPGYLAAQGTPTHPTELARHRCLFYPRADEAPGWSFEPESGGEERVTVGIAGPLAANNSEALREAALAGLGIALLPDFSIQAALRTGLLTPLLPGWRPVGVFGRHLWAIRPRTAQVPRTVQLLVEFLRHAFQEGFGPDAPVA</sequence>
<dbReference type="InterPro" id="IPR058163">
    <property type="entry name" value="LysR-type_TF_proteobact-type"/>
</dbReference>
<organism evidence="6 7">
    <name type="scientific">Ideonella oryzae</name>
    <dbReference type="NCBI Taxonomy" id="2937441"/>
    <lineage>
        <taxon>Bacteria</taxon>
        <taxon>Pseudomonadati</taxon>
        <taxon>Pseudomonadota</taxon>
        <taxon>Betaproteobacteria</taxon>
        <taxon>Burkholderiales</taxon>
        <taxon>Sphaerotilaceae</taxon>
        <taxon>Ideonella</taxon>
    </lineage>
</organism>
<dbReference type="SUPFAM" id="SSF46785">
    <property type="entry name" value="Winged helix' DNA-binding domain"/>
    <property type="match status" value="1"/>
</dbReference>
<comment type="similarity">
    <text evidence="1">Belongs to the LysR transcriptional regulatory family.</text>
</comment>
<dbReference type="InterPro" id="IPR036388">
    <property type="entry name" value="WH-like_DNA-bd_sf"/>
</dbReference>
<dbReference type="CDD" id="cd08422">
    <property type="entry name" value="PBP2_CrgA_like"/>
    <property type="match status" value="1"/>
</dbReference>
<protein>
    <submittedName>
        <fullName evidence="6">LysR substrate-binding domain-containing protein</fullName>
    </submittedName>
</protein>
<dbReference type="PANTHER" id="PTHR30537">
    <property type="entry name" value="HTH-TYPE TRANSCRIPTIONAL REGULATOR"/>
    <property type="match status" value="1"/>
</dbReference>
<comment type="caution">
    <text evidence="6">The sequence shown here is derived from an EMBL/GenBank/DDBJ whole genome shotgun (WGS) entry which is preliminary data.</text>
</comment>
<dbReference type="Pfam" id="PF00126">
    <property type="entry name" value="HTH_1"/>
    <property type="match status" value="1"/>
</dbReference>
<keyword evidence="7" id="KW-1185">Reference proteome</keyword>
<dbReference type="InterPro" id="IPR036390">
    <property type="entry name" value="WH_DNA-bd_sf"/>
</dbReference>
<evidence type="ECO:0000256" key="3">
    <source>
        <dbReference type="ARBA" id="ARBA00023125"/>
    </source>
</evidence>
<dbReference type="InterPro" id="IPR000847">
    <property type="entry name" value="LysR_HTH_N"/>
</dbReference>
<gene>
    <name evidence="6" type="ORF">M0L44_19215</name>
</gene>
<keyword evidence="2" id="KW-0805">Transcription regulation</keyword>
<proteinExistence type="inferred from homology"/>
<dbReference type="SUPFAM" id="SSF53850">
    <property type="entry name" value="Periplasmic binding protein-like II"/>
    <property type="match status" value="1"/>
</dbReference>
<evidence type="ECO:0000256" key="1">
    <source>
        <dbReference type="ARBA" id="ARBA00009437"/>
    </source>
</evidence>
<dbReference type="InterPro" id="IPR005119">
    <property type="entry name" value="LysR_subst-bd"/>
</dbReference>
<keyword evidence="4" id="KW-0804">Transcription</keyword>